<keyword evidence="4" id="KW-1185">Reference proteome</keyword>
<comment type="caution">
    <text evidence="3">The sequence shown here is derived from an EMBL/GenBank/DDBJ whole genome shotgun (WGS) entry which is preliminary data.</text>
</comment>
<feature type="compositionally biased region" description="Polar residues" evidence="1">
    <location>
        <begin position="34"/>
        <end position="45"/>
    </location>
</feature>
<proteinExistence type="predicted"/>
<organism evidence="3 4">
    <name type="scientific">Nocardia neocaledoniensis</name>
    <dbReference type="NCBI Taxonomy" id="236511"/>
    <lineage>
        <taxon>Bacteria</taxon>
        <taxon>Bacillati</taxon>
        <taxon>Actinomycetota</taxon>
        <taxon>Actinomycetes</taxon>
        <taxon>Mycobacteriales</taxon>
        <taxon>Nocardiaceae</taxon>
        <taxon>Nocardia</taxon>
    </lineage>
</organism>
<feature type="region of interest" description="Disordered" evidence="1">
    <location>
        <begin position="32"/>
        <end position="71"/>
    </location>
</feature>
<gene>
    <name evidence="3" type="ORF">DFR69_1136</name>
</gene>
<protein>
    <submittedName>
        <fullName evidence="3">Uncharacterized protein</fullName>
    </submittedName>
</protein>
<feature type="signal peptide" evidence="2">
    <location>
        <begin position="1"/>
        <end position="31"/>
    </location>
</feature>
<sequence length="71" mass="7208">MNTHSNPGTRLAAAAALALGMTVLGGASALAQDCQPSTDSYSTEGAPQEGPNGGQPENQQSEDPYRAENTC</sequence>
<evidence type="ECO:0000313" key="4">
    <source>
        <dbReference type="Proteomes" id="UP000246410"/>
    </source>
</evidence>
<dbReference type="AlphaFoldDB" id="A0A317N5K1"/>
<name>A0A317N5K1_9NOCA</name>
<reference evidence="3 4" key="1">
    <citation type="submission" date="2018-05" db="EMBL/GenBank/DDBJ databases">
        <title>Genomic Encyclopedia of Type Strains, Phase IV (KMG-IV): sequencing the most valuable type-strain genomes for metagenomic binning, comparative biology and taxonomic classification.</title>
        <authorList>
            <person name="Goeker M."/>
        </authorList>
    </citation>
    <scope>NUCLEOTIDE SEQUENCE [LARGE SCALE GENOMIC DNA]</scope>
    <source>
        <strain evidence="3 4">DSM 44717</strain>
    </source>
</reference>
<evidence type="ECO:0000313" key="3">
    <source>
        <dbReference type="EMBL" id="PWV70293.1"/>
    </source>
</evidence>
<keyword evidence="2" id="KW-0732">Signal</keyword>
<dbReference type="RefSeq" id="WP_110040571.1">
    <property type="nucleotide sequence ID" value="NZ_QGTL01000013.1"/>
</dbReference>
<evidence type="ECO:0000256" key="1">
    <source>
        <dbReference type="SAM" id="MobiDB-lite"/>
    </source>
</evidence>
<dbReference type="EMBL" id="QGTL01000013">
    <property type="protein sequence ID" value="PWV70293.1"/>
    <property type="molecule type" value="Genomic_DNA"/>
</dbReference>
<accession>A0A317N5K1</accession>
<feature type="chain" id="PRO_5039034147" evidence="2">
    <location>
        <begin position="32"/>
        <end position="71"/>
    </location>
</feature>
<evidence type="ECO:0000256" key="2">
    <source>
        <dbReference type="SAM" id="SignalP"/>
    </source>
</evidence>
<dbReference type="Proteomes" id="UP000246410">
    <property type="component" value="Unassembled WGS sequence"/>
</dbReference>